<evidence type="ECO:0000256" key="3">
    <source>
        <dbReference type="ARBA" id="ARBA00022729"/>
    </source>
</evidence>
<dbReference type="Pfam" id="PF00082">
    <property type="entry name" value="Peptidase_S8"/>
    <property type="match status" value="1"/>
</dbReference>
<dbReference type="SUPFAM" id="SSF52743">
    <property type="entry name" value="Subtilisin-like"/>
    <property type="match status" value="1"/>
</dbReference>
<evidence type="ECO:0000256" key="1">
    <source>
        <dbReference type="ARBA" id="ARBA00011073"/>
    </source>
</evidence>
<evidence type="ECO:0000256" key="6">
    <source>
        <dbReference type="PROSITE-ProRule" id="PRU01240"/>
    </source>
</evidence>
<dbReference type="Proteomes" id="UP001412239">
    <property type="component" value="Unassembled WGS sequence"/>
</dbReference>
<dbReference type="PANTHER" id="PTHR43806:SF58">
    <property type="entry name" value="ALKALINE PROTEASE 1-RELATED"/>
    <property type="match status" value="1"/>
</dbReference>
<keyword evidence="4" id="KW-0378">Hydrolase</keyword>
<dbReference type="GO" id="GO:0004252">
    <property type="term" value="F:serine-type endopeptidase activity"/>
    <property type="evidence" value="ECO:0007669"/>
    <property type="project" value="InterPro"/>
</dbReference>
<sequence length="453" mass="48467">MDSSPPDWLYKPPPTFRLSGHNQRYEHPSPYAEREYKSLIPQNCNLLQTQRTMAENIIPNQYIIVFKPEVPQDRCREHCQWATELHTQRVSARSADSEEPETSGVMHHYSFPTWNGYAGSFDEGAKNEIESREEVDFIEPDYKVYTKALVTQNDVPSWGLARISHNDKLTPDTRTKYTYDSSAGEGTRAYVIDTGILVGHEDFGGRATFGYNAVPGSSDTDRNGHGTHVSATIGGTRFGVAKKTTLVGVKVLGDNGQGSNSGVIAGLQWAADHAEADGVINKSVANMSLGGEKSRAMNSAAAAVVRMGMTVCVASGNDGGPADLGSPASEPTVITVGAIDDQDAEADFSNYGKLVDILAPGRNITSAWIDAAGGTSLNRTRTISGTSMDSNKRTATPHVTGLAAYLIAKEDLSGSTAVTNRIKALAAKNSHQVTDHKAGSPNLIAYNGAASSK</sequence>
<dbReference type="InterPro" id="IPR037045">
    <property type="entry name" value="S8pro/Inhibitor_I9_sf"/>
</dbReference>
<keyword evidence="11" id="KW-1185">Reference proteome</keyword>
<dbReference type="Pfam" id="PF05922">
    <property type="entry name" value="Inhibitor_I9"/>
    <property type="match status" value="1"/>
</dbReference>
<dbReference type="PROSITE" id="PS51892">
    <property type="entry name" value="SUBTILASE"/>
    <property type="match status" value="1"/>
</dbReference>
<dbReference type="InterPro" id="IPR050131">
    <property type="entry name" value="Peptidase_S8_subtilisin-like"/>
</dbReference>
<evidence type="ECO:0000256" key="5">
    <source>
        <dbReference type="ARBA" id="ARBA00022825"/>
    </source>
</evidence>
<dbReference type="GO" id="GO:0005576">
    <property type="term" value="C:extracellular region"/>
    <property type="evidence" value="ECO:0007669"/>
    <property type="project" value="UniProtKB-ARBA"/>
</dbReference>
<comment type="similarity">
    <text evidence="1 6">Belongs to the peptidase S8 family.</text>
</comment>
<gene>
    <name evidence="10" type="ORF">GSTUAT00008699001</name>
</gene>
<dbReference type="Gene3D" id="3.40.50.200">
    <property type="entry name" value="Peptidase S8/S53 domain"/>
    <property type="match status" value="1"/>
</dbReference>
<dbReference type="GO" id="GO:0006508">
    <property type="term" value="P:proteolysis"/>
    <property type="evidence" value="ECO:0007669"/>
    <property type="project" value="UniProtKB-KW"/>
</dbReference>
<dbReference type="InterPro" id="IPR010259">
    <property type="entry name" value="S8pro/Inhibitor_I9"/>
</dbReference>
<feature type="domain" description="Inhibitor I9" evidence="9">
    <location>
        <begin position="61"/>
        <end position="146"/>
    </location>
</feature>
<proteinExistence type="inferred from homology"/>
<keyword evidence="3" id="KW-0732">Signal</keyword>
<evidence type="ECO:0000313" key="11">
    <source>
        <dbReference type="Proteomes" id="UP001412239"/>
    </source>
</evidence>
<keyword evidence="5" id="KW-0720">Serine protease</keyword>
<dbReference type="InterPro" id="IPR036852">
    <property type="entry name" value="Peptidase_S8/S53_dom_sf"/>
</dbReference>
<dbReference type="Gene3D" id="3.30.70.80">
    <property type="entry name" value="Peptidase S8 propeptide/proteinase inhibitor I9"/>
    <property type="match status" value="1"/>
</dbReference>
<evidence type="ECO:0000256" key="4">
    <source>
        <dbReference type="ARBA" id="ARBA00022801"/>
    </source>
</evidence>
<evidence type="ECO:0000313" key="10">
    <source>
        <dbReference type="EMBL" id="CUS07209.1"/>
    </source>
</evidence>
<dbReference type="PANTHER" id="PTHR43806">
    <property type="entry name" value="PEPTIDASE S8"/>
    <property type="match status" value="1"/>
</dbReference>
<name>A0A292PIM3_9PEZI</name>
<evidence type="ECO:0000256" key="2">
    <source>
        <dbReference type="ARBA" id="ARBA00022670"/>
    </source>
</evidence>
<dbReference type="InterPro" id="IPR000209">
    <property type="entry name" value="Peptidase_S8/S53_dom"/>
</dbReference>
<dbReference type="InterPro" id="IPR023827">
    <property type="entry name" value="Peptidase_S8_Asp-AS"/>
</dbReference>
<dbReference type="EMBL" id="LN891233">
    <property type="protein sequence ID" value="CUS07209.1"/>
    <property type="molecule type" value="Genomic_DNA"/>
</dbReference>
<dbReference type="PROSITE" id="PS00136">
    <property type="entry name" value="SUBTILASE_ASP"/>
    <property type="match status" value="1"/>
</dbReference>
<feature type="domain" description="Peptidase S8/S53" evidence="8">
    <location>
        <begin position="191"/>
        <end position="430"/>
    </location>
</feature>
<comment type="caution">
    <text evidence="6">Lacks conserved residue(s) required for the propagation of feature annotation.</text>
</comment>
<reference evidence="10" key="1">
    <citation type="submission" date="2015-10" db="EMBL/GenBank/DDBJ databases">
        <authorList>
            <person name="Regsiter A."/>
            <person name="william w."/>
        </authorList>
    </citation>
    <scope>NUCLEOTIDE SEQUENCE</scope>
    <source>
        <strain evidence="10">Montdore</strain>
    </source>
</reference>
<dbReference type="InterPro" id="IPR015500">
    <property type="entry name" value="Peptidase_S8_subtilisin-rel"/>
</dbReference>
<dbReference type="PRINTS" id="PR00723">
    <property type="entry name" value="SUBTILISIN"/>
</dbReference>
<dbReference type="CDD" id="cd04077">
    <property type="entry name" value="Peptidases_S8_PCSK9_ProteinaseK_like"/>
    <property type="match status" value="1"/>
</dbReference>
<evidence type="ECO:0008006" key="12">
    <source>
        <dbReference type="Google" id="ProtNLM"/>
    </source>
</evidence>
<dbReference type="InterPro" id="IPR034193">
    <property type="entry name" value="PCSK9_ProteinaseK-like"/>
</dbReference>
<keyword evidence="2" id="KW-0645">Protease</keyword>
<evidence type="ECO:0000256" key="7">
    <source>
        <dbReference type="SAM" id="MobiDB-lite"/>
    </source>
</evidence>
<evidence type="ECO:0000259" key="8">
    <source>
        <dbReference type="Pfam" id="PF00082"/>
    </source>
</evidence>
<accession>A0A292PIM3</accession>
<organism evidence="10 11">
    <name type="scientific">Tuber aestivum</name>
    <name type="common">summer truffle</name>
    <dbReference type="NCBI Taxonomy" id="59557"/>
    <lineage>
        <taxon>Eukaryota</taxon>
        <taxon>Fungi</taxon>
        <taxon>Dikarya</taxon>
        <taxon>Ascomycota</taxon>
        <taxon>Pezizomycotina</taxon>
        <taxon>Pezizomycetes</taxon>
        <taxon>Pezizales</taxon>
        <taxon>Tuberaceae</taxon>
        <taxon>Tuber</taxon>
    </lineage>
</organism>
<dbReference type="SUPFAM" id="SSF54897">
    <property type="entry name" value="Protease propeptides/inhibitors"/>
    <property type="match status" value="1"/>
</dbReference>
<feature type="region of interest" description="Disordered" evidence="7">
    <location>
        <begin position="1"/>
        <end position="27"/>
    </location>
</feature>
<evidence type="ECO:0000259" key="9">
    <source>
        <dbReference type="Pfam" id="PF05922"/>
    </source>
</evidence>
<dbReference type="AlphaFoldDB" id="A0A292PIM3"/>
<protein>
    <recommendedName>
        <fullName evidence="12">Peptidase S8/S53 domain-containing protein</fullName>
    </recommendedName>
</protein>
<dbReference type="FunFam" id="3.40.50.200:FF:000007">
    <property type="entry name" value="Subtilisin-like serine protease"/>
    <property type="match status" value="1"/>
</dbReference>